<name>A0ABW0ERA8_9PSEU</name>
<accession>A0ABW0ERA8</accession>
<evidence type="ECO:0000313" key="3">
    <source>
        <dbReference type="EMBL" id="MFC5289943.1"/>
    </source>
</evidence>
<evidence type="ECO:0000259" key="2">
    <source>
        <dbReference type="SMART" id="SM00974"/>
    </source>
</evidence>
<gene>
    <name evidence="3" type="ORF">ACFPM7_23045</name>
</gene>
<dbReference type="Pfam" id="PF13455">
    <property type="entry name" value="MUG113"/>
    <property type="match status" value="1"/>
</dbReference>
<feature type="coiled-coil region" evidence="1">
    <location>
        <begin position="41"/>
        <end position="75"/>
    </location>
</feature>
<keyword evidence="1" id="KW-0175">Coiled coil</keyword>
<dbReference type="InterPro" id="IPR025280">
    <property type="entry name" value="SNIPE"/>
</dbReference>
<protein>
    <submittedName>
        <fullName evidence="3">DUF4041 domain-containing protein</fullName>
    </submittedName>
</protein>
<dbReference type="RefSeq" id="WP_378249811.1">
    <property type="nucleotide sequence ID" value="NZ_JBHSKF010000013.1"/>
</dbReference>
<keyword evidence="4" id="KW-1185">Reference proteome</keyword>
<dbReference type="EMBL" id="JBHSKF010000013">
    <property type="protein sequence ID" value="MFC5289943.1"/>
    <property type="molecule type" value="Genomic_DNA"/>
</dbReference>
<evidence type="ECO:0000256" key="1">
    <source>
        <dbReference type="SAM" id="Coils"/>
    </source>
</evidence>
<dbReference type="Pfam" id="PF13250">
    <property type="entry name" value="SNIPE"/>
    <property type="match status" value="1"/>
</dbReference>
<sequence>MALFGSRENSEVTALRQQLDAANATIAELRGWVGHLRGAEAGAREAELRDLRATVDNAKHEYARVHERRQQVAAELTALESTLVETRDLALLQEVGVYEYAHPLQDAMAYKDALAALRTRIKEAAKQDAVSCQVDWAVNGSLKEGQRLGRDMAKLMLRAYNAEADNAVRVVKPHTREAVRARLTKTRETIGKLGALMHIAVSASYHRLRLMEIDLTADYLTKVEAEREQARADRERLREEAKLLKEIERERAKLAKEHAHFLTVVTRLEANGDVDALARAREQLAGVESAIAGVENRAANVRAGYVYVISNIGAFGPEVVKIGMTRRLEPMDRVRELGDASVPFRFDTHALFFSEDAVELESALHQRLAGKRVNAVNHRREFFYATPAQVREMLVELGDDHVLEYTETAEALEWRASAPGHHLAMVGAHADAGGDGALSDDGE</sequence>
<evidence type="ECO:0000313" key="4">
    <source>
        <dbReference type="Proteomes" id="UP001596157"/>
    </source>
</evidence>
<dbReference type="Proteomes" id="UP001596157">
    <property type="component" value="Unassembled WGS sequence"/>
</dbReference>
<dbReference type="InterPro" id="IPR018306">
    <property type="entry name" value="Phage_T5_Orf172_DNA-bd"/>
</dbReference>
<feature type="coiled-coil region" evidence="1">
    <location>
        <begin position="220"/>
        <end position="297"/>
    </location>
</feature>
<reference evidence="4" key="1">
    <citation type="journal article" date="2019" name="Int. J. Syst. Evol. Microbiol.">
        <title>The Global Catalogue of Microorganisms (GCM) 10K type strain sequencing project: providing services to taxonomists for standard genome sequencing and annotation.</title>
        <authorList>
            <consortium name="The Broad Institute Genomics Platform"/>
            <consortium name="The Broad Institute Genome Sequencing Center for Infectious Disease"/>
            <person name="Wu L."/>
            <person name="Ma J."/>
        </authorList>
    </citation>
    <scope>NUCLEOTIDE SEQUENCE [LARGE SCALE GENOMIC DNA]</scope>
    <source>
        <strain evidence="4">CCUG 59778</strain>
    </source>
</reference>
<feature type="domain" description="Bacteriophage T5 Orf172 DNA-binding" evidence="2">
    <location>
        <begin position="314"/>
        <end position="397"/>
    </location>
</feature>
<organism evidence="3 4">
    <name type="scientific">Actinokineospora guangxiensis</name>
    <dbReference type="NCBI Taxonomy" id="1490288"/>
    <lineage>
        <taxon>Bacteria</taxon>
        <taxon>Bacillati</taxon>
        <taxon>Actinomycetota</taxon>
        <taxon>Actinomycetes</taxon>
        <taxon>Pseudonocardiales</taxon>
        <taxon>Pseudonocardiaceae</taxon>
        <taxon>Actinokineospora</taxon>
    </lineage>
</organism>
<proteinExistence type="predicted"/>
<dbReference type="SMART" id="SM00974">
    <property type="entry name" value="T5orf172"/>
    <property type="match status" value="1"/>
</dbReference>
<comment type="caution">
    <text evidence="3">The sequence shown here is derived from an EMBL/GenBank/DDBJ whole genome shotgun (WGS) entry which is preliminary data.</text>
</comment>